<comment type="caution">
    <text evidence="1">The sequence shown here is derived from an EMBL/GenBank/DDBJ whole genome shotgun (WGS) entry which is preliminary data.</text>
</comment>
<dbReference type="Proteomes" id="UP000193529">
    <property type="component" value="Unassembled WGS sequence"/>
</dbReference>
<sequence>MLFTETNANLQTIFGAWAAHPFPFLHQVVLNQQGYAQTFGAGVALALQKLPTTLAYVPANVQLAIQGAAMFNPGALAQAYLSQQIGYAQAITTSLQKAGADLQTTLPVFQADAAMANEAIAAGDYHGAVRDIAHGFLGLFISGFDTSNLSDIKVLGPGGDLLPIFSIPAQQAQDSANLLPPGSIPEQVAQNYANAVAALTNANISTTIAFNLSPLSLDVGANFGLPLSLAFAVLGPPFSTMDGVATGATVFGAALQSGNGVATLGALADMPAYVLNGFLNGETIVDLTMPVSVGPVSVPMTMHLLFDGILVAPHAISATVDLNILGIPIPITLPLGGTPFGGLVNELLNYVPGQLAAAITPA</sequence>
<reference evidence="1 2" key="1">
    <citation type="submission" date="2016-01" db="EMBL/GenBank/DDBJ databases">
        <title>The new phylogeny of the genus Mycobacterium.</title>
        <authorList>
            <person name="Tarcisio F."/>
            <person name="Conor M."/>
            <person name="Antonella G."/>
            <person name="Elisabetta G."/>
            <person name="Giulia F.S."/>
            <person name="Sara T."/>
            <person name="Anna F."/>
            <person name="Clotilde B."/>
            <person name="Roberto B."/>
            <person name="Veronica D.S."/>
            <person name="Fabio R."/>
            <person name="Monica P."/>
            <person name="Olivier J."/>
            <person name="Enrico T."/>
            <person name="Nicola S."/>
        </authorList>
    </citation>
    <scope>NUCLEOTIDE SEQUENCE [LARGE SCALE GENOMIC DNA]</scope>
    <source>
        <strain evidence="1 2">DSM 44572</strain>
    </source>
</reference>
<protein>
    <recommendedName>
        <fullName evidence="3">PE domain-containing protein</fullName>
    </recommendedName>
</protein>
<dbReference type="RefSeq" id="WP_085076649.1">
    <property type="nucleotide sequence ID" value="NZ_JACKRZ010000368.1"/>
</dbReference>
<evidence type="ECO:0008006" key="3">
    <source>
        <dbReference type="Google" id="ProtNLM"/>
    </source>
</evidence>
<organism evidence="1 2">
    <name type="scientific">Mycobacterium palustre</name>
    <dbReference type="NCBI Taxonomy" id="153971"/>
    <lineage>
        <taxon>Bacteria</taxon>
        <taxon>Bacillati</taxon>
        <taxon>Actinomycetota</taxon>
        <taxon>Actinomycetes</taxon>
        <taxon>Mycobacteriales</taxon>
        <taxon>Mycobacteriaceae</taxon>
        <taxon>Mycobacterium</taxon>
        <taxon>Mycobacterium simiae complex</taxon>
    </lineage>
</organism>
<evidence type="ECO:0000313" key="1">
    <source>
        <dbReference type="EMBL" id="ORW31015.1"/>
    </source>
</evidence>
<dbReference type="EMBL" id="LQPJ01000035">
    <property type="protein sequence ID" value="ORW31015.1"/>
    <property type="molecule type" value="Genomic_DNA"/>
</dbReference>
<gene>
    <name evidence="1" type="ORF">AWC19_01530</name>
</gene>
<name>A0A1X1ZYI2_9MYCO</name>
<dbReference type="STRING" id="153971.AWC19_01530"/>
<proteinExistence type="predicted"/>
<evidence type="ECO:0000313" key="2">
    <source>
        <dbReference type="Proteomes" id="UP000193529"/>
    </source>
</evidence>
<dbReference type="OrthoDB" id="4752283at2"/>
<keyword evidence="2" id="KW-1185">Reference proteome</keyword>
<dbReference type="AlphaFoldDB" id="A0A1X1ZYI2"/>
<accession>A0A1X1ZYI2</accession>